<accession>A0AAD2A8N0</accession>
<dbReference type="GO" id="GO:0016020">
    <property type="term" value="C:membrane"/>
    <property type="evidence" value="ECO:0007669"/>
    <property type="project" value="UniProtKB-SubCell"/>
</dbReference>
<dbReference type="AlphaFoldDB" id="A0AAD2A8N0"/>
<keyword evidence="2" id="KW-1133">Transmembrane helix</keyword>
<gene>
    <name evidence="3" type="ORF">FPE_LOCUS31092</name>
</gene>
<evidence type="ECO:0000256" key="2">
    <source>
        <dbReference type="SAM" id="Phobius"/>
    </source>
</evidence>
<keyword evidence="2" id="KW-0472">Membrane</keyword>
<proteinExistence type="predicted"/>
<name>A0AAD2A8N0_9LAMI</name>
<keyword evidence="1" id="KW-0407">Ion channel</keyword>
<protein>
    <submittedName>
        <fullName evidence="3">Uncharacterized protein</fullName>
    </submittedName>
</protein>
<keyword evidence="1" id="KW-0406">Ion transport</keyword>
<feature type="transmembrane region" description="Helical" evidence="2">
    <location>
        <begin position="6"/>
        <end position="27"/>
    </location>
</feature>
<evidence type="ECO:0000313" key="3">
    <source>
        <dbReference type="EMBL" id="CAI9783571.1"/>
    </source>
</evidence>
<dbReference type="EMBL" id="OU503055">
    <property type="protein sequence ID" value="CAI9783571.1"/>
    <property type="molecule type" value="Genomic_DNA"/>
</dbReference>
<sequence>MSTDFALAIILILVRSIVDMFSALQILMEFRTASVAPSSLVFGKGEHVRDPRKMVIPYLKTDFVTDMVPALPIPQVSKTIEFEVFCSLTNSLLAAKKPDEVLRKRHTITVHCCSVYKGLSDVVFFLMTIQVSLNDAKAWIHRRLQLFSSDVGDRRCSFASDLSLP</sequence>
<dbReference type="PANTHER" id="PTHR45651:SF114">
    <property type="entry name" value="CYCLIC NUCLEOTIDE-GATED ION CHANNEL 16-RELATED"/>
    <property type="match status" value="1"/>
</dbReference>
<evidence type="ECO:0000313" key="4">
    <source>
        <dbReference type="Proteomes" id="UP000834106"/>
    </source>
</evidence>
<keyword evidence="1" id="KW-0813">Transport</keyword>
<keyword evidence="2" id="KW-0812">Transmembrane</keyword>
<reference evidence="3" key="1">
    <citation type="submission" date="2023-05" db="EMBL/GenBank/DDBJ databases">
        <authorList>
            <person name="Huff M."/>
        </authorList>
    </citation>
    <scope>NUCLEOTIDE SEQUENCE</scope>
</reference>
<dbReference type="Proteomes" id="UP000834106">
    <property type="component" value="Chromosome 20"/>
</dbReference>
<evidence type="ECO:0000256" key="1">
    <source>
        <dbReference type="ARBA" id="ARBA00023303"/>
    </source>
</evidence>
<dbReference type="GO" id="GO:0034220">
    <property type="term" value="P:monoatomic ion transmembrane transport"/>
    <property type="evidence" value="ECO:0007669"/>
    <property type="project" value="UniProtKB-KW"/>
</dbReference>
<keyword evidence="4" id="KW-1185">Reference proteome</keyword>
<dbReference type="PANTHER" id="PTHR45651">
    <property type="entry name" value="CYCLIC NUCLEOTIDE-GATED ION CHANNEL 15-RELATED-RELATED"/>
    <property type="match status" value="1"/>
</dbReference>
<organism evidence="3 4">
    <name type="scientific">Fraxinus pennsylvanica</name>
    <dbReference type="NCBI Taxonomy" id="56036"/>
    <lineage>
        <taxon>Eukaryota</taxon>
        <taxon>Viridiplantae</taxon>
        <taxon>Streptophyta</taxon>
        <taxon>Embryophyta</taxon>
        <taxon>Tracheophyta</taxon>
        <taxon>Spermatophyta</taxon>
        <taxon>Magnoliopsida</taxon>
        <taxon>eudicotyledons</taxon>
        <taxon>Gunneridae</taxon>
        <taxon>Pentapetalae</taxon>
        <taxon>asterids</taxon>
        <taxon>lamiids</taxon>
        <taxon>Lamiales</taxon>
        <taxon>Oleaceae</taxon>
        <taxon>Oleeae</taxon>
        <taxon>Fraxinus</taxon>
    </lineage>
</organism>